<evidence type="ECO:0000313" key="2">
    <source>
        <dbReference type="Proteomes" id="UP000502005"/>
    </source>
</evidence>
<dbReference type="Proteomes" id="UP000502005">
    <property type="component" value="Chromosome"/>
</dbReference>
<name>A0A6B9FXV1_PANCY</name>
<accession>A0A6B9FXV1</accession>
<proteinExistence type="predicted"/>
<evidence type="ECO:0000313" key="1">
    <source>
        <dbReference type="EMBL" id="QGY29371.1"/>
    </source>
</evidence>
<reference evidence="1 2" key="1">
    <citation type="submission" date="2017-11" db="EMBL/GenBank/DDBJ databases">
        <title>Genome sequence of Pantoea cypripedii NE1.</title>
        <authorList>
            <person name="Nascimento F.X."/>
        </authorList>
    </citation>
    <scope>NUCLEOTIDE SEQUENCE [LARGE SCALE GENOMIC DNA]</scope>
    <source>
        <strain evidence="1 2">NE1</strain>
    </source>
</reference>
<dbReference type="AlphaFoldDB" id="A0A6B9FXV1"/>
<dbReference type="EMBL" id="CP024768">
    <property type="protein sequence ID" value="QGY29371.1"/>
    <property type="molecule type" value="Genomic_DNA"/>
</dbReference>
<dbReference type="PROSITE" id="PS51257">
    <property type="entry name" value="PROKAR_LIPOPROTEIN"/>
    <property type="match status" value="1"/>
</dbReference>
<protein>
    <submittedName>
        <fullName evidence="1">Uncharacterized protein</fullName>
    </submittedName>
</protein>
<sequence>MKIQINIPGMNVPAFVSCDPDVINRKSLCSSLGLDNVTLCRLEKAMGFERALRYMLDKKAKRT</sequence>
<organism evidence="1 2">
    <name type="scientific">Pantoea cypripedii</name>
    <name type="common">Pectobacterium cypripedii</name>
    <name type="synonym">Erwinia cypripedii</name>
    <dbReference type="NCBI Taxonomy" id="55209"/>
    <lineage>
        <taxon>Bacteria</taxon>
        <taxon>Pseudomonadati</taxon>
        <taxon>Pseudomonadota</taxon>
        <taxon>Gammaproteobacteria</taxon>
        <taxon>Enterobacterales</taxon>
        <taxon>Erwiniaceae</taxon>
        <taxon>Pantoea</taxon>
    </lineage>
</organism>
<gene>
    <name evidence="1" type="ORF">CUN67_10675</name>
</gene>
<dbReference type="RefSeq" id="WP_208715255.1">
    <property type="nucleotide sequence ID" value="NZ_CP024768.1"/>
</dbReference>